<dbReference type="STRING" id="1210086.GCA_001613105_05238"/>
<dbReference type="PRINTS" id="PR00420">
    <property type="entry name" value="RNGMNOXGNASE"/>
</dbReference>
<comment type="caution">
    <text evidence="2">The sequence shown here is derived from an EMBL/GenBank/DDBJ whole genome shotgun (WGS) entry which is preliminary data.</text>
</comment>
<dbReference type="SUPFAM" id="SSF51905">
    <property type="entry name" value="FAD/NAD(P)-binding domain"/>
    <property type="match status" value="1"/>
</dbReference>
<sequence>MVTPLLREIRPGAYDRLLAVVIDPMSYGRVYLLGDAAHIVPPMSAKGIHLALHDAEVLARAVIDHIHRDDSTLLGEYSAFRRQIARAELERQSSSRAAGKLFGELLAGIN</sequence>
<evidence type="ECO:0000313" key="2">
    <source>
        <dbReference type="EMBL" id="RDI63068.1"/>
    </source>
</evidence>
<dbReference type="Pfam" id="PF01494">
    <property type="entry name" value="FAD_binding_3"/>
    <property type="match status" value="1"/>
</dbReference>
<dbReference type="InterPro" id="IPR036188">
    <property type="entry name" value="FAD/NAD-bd_sf"/>
</dbReference>
<evidence type="ECO:0000313" key="3">
    <source>
        <dbReference type="Proteomes" id="UP000254869"/>
    </source>
</evidence>
<organism evidence="2 3">
    <name type="scientific">Nocardia pseudobrasiliensis</name>
    <dbReference type="NCBI Taxonomy" id="45979"/>
    <lineage>
        <taxon>Bacteria</taxon>
        <taxon>Bacillati</taxon>
        <taxon>Actinomycetota</taxon>
        <taxon>Actinomycetes</taxon>
        <taxon>Mycobacteriales</taxon>
        <taxon>Nocardiaceae</taxon>
        <taxon>Nocardia</taxon>
    </lineage>
</organism>
<feature type="domain" description="FAD-binding" evidence="1">
    <location>
        <begin position="20"/>
        <end position="90"/>
    </location>
</feature>
<proteinExistence type="predicted"/>
<evidence type="ECO:0000259" key="1">
    <source>
        <dbReference type="Pfam" id="PF01494"/>
    </source>
</evidence>
<dbReference type="EMBL" id="QQBC01000011">
    <property type="protein sequence ID" value="RDI63068.1"/>
    <property type="molecule type" value="Genomic_DNA"/>
</dbReference>
<dbReference type="Proteomes" id="UP000254869">
    <property type="component" value="Unassembled WGS sequence"/>
</dbReference>
<dbReference type="InterPro" id="IPR002938">
    <property type="entry name" value="FAD-bd"/>
</dbReference>
<dbReference type="GO" id="GO:0071949">
    <property type="term" value="F:FAD binding"/>
    <property type="evidence" value="ECO:0007669"/>
    <property type="project" value="InterPro"/>
</dbReference>
<keyword evidence="3" id="KW-1185">Reference proteome</keyword>
<gene>
    <name evidence="2" type="ORF">DFR76_11185</name>
</gene>
<protein>
    <submittedName>
        <fullName evidence="2">p-hydroxybenzoate 3-monooxygenase</fullName>
    </submittedName>
</protein>
<name>A0A370HX41_9NOCA</name>
<dbReference type="GO" id="GO:0004497">
    <property type="term" value="F:monooxygenase activity"/>
    <property type="evidence" value="ECO:0007669"/>
    <property type="project" value="UniProtKB-KW"/>
</dbReference>
<reference evidence="2 3" key="1">
    <citation type="submission" date="2018-07" db="EMBL/GenBank/DDBJ databases">
        <title>Genomic Encyclopedia of Type Strains, Phase IV (KMG-IV): sequencing the most valuable type-strain genomes for metagenomic binning, comparative biology and taxonomic classification.</title>
        <authorList>
            <person name="Goeker M."/>
        </authorList>
    </citation>
    <scope>NUCLEOTIDE SEQUENCE [LARGE SCALE GENOMIC DNA]</scope>
    <source>
        <strain evidence="2 3">DSM 44290</strain>
    </source>
</reference>
<keyword evidence="2" id="KW-0503">Monooxygenase</keyword>
<accession>A0A370HX41</accession>
<dbReference type="RefSeq" id="WP_211335948.1">
    <property type="nucleotide sequence ID" value="NZ_QQBC01000011.1"/>
</dbReference>
<keyword evidence="2" id="KW-0560">Oxidoreductase</keyword>
<dbReference type="Gene3D" id="3.50.50.60">
    <property type="entry name" value="FAD/NAD(P)-binding domain"/>
    <property type="match status" value="1"/>
</dbReference>
<dbReference type="AlphaFoldDB" id="A0A370HX41"/>